<gene>
    <name evidence="2" type="ORF">LX64_01861</name>
</gene>
<keyword evidence="3" id="KW-1185">Reference proteome</keyword>
<accession>A0A327QSW7</accession>
<dbReference type="RefSeq" id="WP_111597327.1">
    <property type="nucleotide sequence ID" value="NZ_QLLL01000003.1"/>
</dbReference>
<feature type="transmembrane region" description="Helical" evidence="1">
    <location>
        <begin position="158"/>
        <end position="175"/>
    </location>
</feature>
<comment type="caution">
    <text evidence="2">The sequence shown here is derived from an EMBL/GenBank/DDBJ whole genome shotgun (WGS) entry which is preliminary data.</text>
</comment>
<name>A0A327QSW7_9BACT</name>
<dbReference type="OrthoDB" id="673957at2"/>
<organism evidence="2 3">
    <name type="scientific">Chitinophaga skermanii</name>
    <dbReference type="NCBI Taxonomy" id="331697"/>
    <lineage>
        <taxon>Bacteria</taxon>
        <taxon>Pseudomonadati</taxon>
        <taxon>Bacteroidota</taxon>
        <taxon>Chitinophagia</taxon>
        <taxon>Chitinophagales</taxon>
        <taxon>Chitinophagaceae</taxon>
        <taxon>Chitinophaga</taxon>
    </lineage>
</organism>
<evidence type="ECO:0000313" key="2">
    <source>
        <dbReference type="EMBL" id="RAJ06734.1"/>
    </source>
</evidence>
<keyword evidence="1" id="KW-1133">Transmembrane helix</keyword>
<evidence type="ECO:0000313" key="3">
    <source>
        <dbReference type="Proteomes" id="UP000249547"/>
    </source>
</evidence>
<reference evidence="2 3" key="1">
    <citation type="submission" date="2018-06" db="EMBL/GenBank/DDBJ databases">
        <title>Genomic Encyclopedia of Archaeal and Bacterial Type Strains, Phase II (KMG-II): from individual species to whole genera.</title>
        <authorList>
            <person name="Goeker M."/>
        </authorList>
    </citation>
    <scope>NUCLEOTIDE SEQUENCE [LARGE SCALE GENOMIC DNA]</scope>
    <source>
        <strain evidence="2 3">DSM 23857</strain>
    </source>
</reference>
<keyword evidence="1" id="KW-0812">Transmembrane</keyword>
<keyword evidence="1" id="KW-0472">Membrane</keyword>
<proteinExistence type="predicted"/>
<sequence>MNQILSYQSKSFQDKFTLFSNGQQVGNLYKSEWLGNPIHGSLYGHNYRFQSQGILNYNINVFDADQLHMLGVVHTVQWLRWFPKAEFVLNSGTRYTFKVKGFYNTWVWEKDGVEVMRSAENYLLFKREGTIRVSDHTNPDNALLAALGIHLRNKMKNAALIPSIAITILMLSWVLNDMF</sequence>
<dbReference type="AlphaFoldDB" id="A0A327QSW7"/>
<dbReference type="Proteomes" id="UP000249547">
    <property type="component" value="Unassembled WGS sequence"/>
</dbReference>
<dbReference type="EMBL" id="QLLL01000003">
    <property type="protein sequence ID" value="RAJ06734.1"/>
    <property type="molecule type" value="Genomic_DNA"/>
</dbReference>
<protein>
    <submittedName>
        <fullName evidence="2">Uncharacterized protein</fullName>
    </submittedName>
</protein>
<evidence type="ECO:0000256" key="1">
    <source>
        <dbReference type="SAM" id="Phobius"/>
    </source>
</evidence>